<reference evidence="1 2" key="1">
    <citation type="submission" date="2021-02" db="EMBL/GenBank/DDBJ databases">
        <title>Plant Genome Project.</title>
        <authorList>
            <person name="Zhang R.-G."/>
        </authorList>
    </citation>
    <scope>NUCLEOTIDE SEQUENCE [LARGE SCALE GENOMIC DNA]</scope>
    <source>
        <tissue evidence="1">Leaves</tissue>
    </source>
</reference>
<dbReference type="EMBL" id="JAFEMO010000113">
    <property type="protein sequence ID" value="KAH7526079.1"/>
    <property type="molecule type" value="Genomic_DNA"/>
</dbReference>
<proteinExistence type="predicted"/>
<dbReference type="InterPro" id="IPR046848">
    <property type="entry name" value="E_motif"/>
</dbReference>
<comment type="caution">
    <text evidence="1">The sequence shown here is derived from an EMBL/GenBank/DDBJ whole genome shotgun (WGS) entry which is preliminary data.</text>
</comment>
<dbReference type="InterPro" id="IPR046849">
    <property type="entry name" value="E2_motif"/>
</dbReference>
<organism evidence="1 2">
    <name type="scientific">Xanthoceras sorbifolium</name>
    <dbReference type="NCBI Taxonomy" id="99658"/>
    <lineage>
        <taxon>Eukaryota</taxon>
        <taxon>Viridiplantae</taxon>
        <taxon>Streptophyta</taxon>
        <taxon>Embryophyta</taxon>
        <taxon>Tracheophyta</taxon>
        <taxon>Spermatophyta</taxon>
        <taxon>Magnoliopsida</taxon>
        <taxon>eudicotyledons</taxon>
        <taxon>Gunneridae</taxon>
        <taxon>Pentapetalae</taxon>
        <taxon>rosids</taxon>
        <taxon>malvids</taxon>
        <taxon>Sapindales</taxon>
        <taxon>Sapindaceae</taxon>
        <taxon>Xanthoceroideae</taxon>
        <taxon>Xanthoceras</taxon>
    </lineage>
</organism>
<dbReference type="Pfam" id="PF20430">
    <property type="entry name" value="Eplus_motif"/>
    <property type="match status" value="1"/>
</dbReference>
<sequence>MEGSRAINMVGMHGLSKQCGAHLHAWNVVNRRTLHADYFTHIFTASNSTAEDFELGLNAVEQHLSVAMRDDLVRDFPPDESEADIVLAKSALHLMLARAPVVLQLDGGSLRQSDSVLDIYEDTLYTLYTTRSPEFIESGSFKDGHTLREVMKEQGVRKEPGCSWVSLGGRVNKFYAGDQNHPQKDEVYAKLEELNVKVKSMGYIPELNISL</sequence>
<keyword evidence="2" id="KW-1185">Reference proteome</keyword>
<protein>
    <submittedName>
        <fullName evidence="1">Uncharacterized protein</fullName>
    </submittedName>
</protein>
<dbReference type="Proteomes" id="UP000827721">
    <property type="component" value="Unassembled WGS sequence"/>
</dbReference>
<accession>A0ABQ8GZR1</accession>
<name>A0ABQ8GZR1_9ROSI</name>
<gene>
    <name evidence="1" type="ORF">JRO89_XSUnG0064800</name>
</gene>
<dbReference type="Pfam" id="PF20431">
    <property type="entry name" value="E_motif"/>
    <property type="match status" value="1"/>
</dbReference>
<evidence type="ECO:0000313" key="1">
    <source>
        <dbReference type="EMBL" id="KAH7526079.1"/>
    </source>
</evidence>
<evidence type="ECO:0000313" key="2">
    <source>
        <dbReference type="Proteomes" id="UP000827721"/>
    </source>
</evidence>